<name>A0A7C9PEB7_9BURK</name>
<organism evidence="1 2">
    <name type="scientific">Ideonella livida</name>
    <dbReference type="NCBI Taxonomy" id="2707176"/>
    <lineage>
        <taxon>Bacteria</taxon>
        <taxon>Pseudomonadati</taxon>
        <taxon>Pseudomonadota</taxon>
        <taxon>Betaproteobacteria</taxon>
        <taxon>Burkholderiales</taxon>
        <taxon>Sphaerotilaceae</taxon>
        <taxon>Ideonella</taxon>
    </lineage>
</organism>
<dbReference type="EMBL" id="JAAGOH010000001">
    <property type="protein sequence ID" value="NDY89717.1"/>
    <property type="molecule type" value="Genomic_DNA"/>
</dbReference>
<proteinExistence type="predicted"/>
<keyword evidence="2" id="KW-1185">Reference proteome</keyword>
<reference evidence="1 2" key="1">
    <citation type="submission" date="2020-02" db="EMBL/GenBank/DDBJ databases">
        <title>Ideonella bacterium strain TBM-1.</title>
        <authorList>
            <person name="Chen W.-M."/>
        </authorList>
    </citation>
    <scope>NUCLEOTIDE SEQUENCE [LARGE SCALE GENOMIC DNA]</scope>
    <source>
        <strain evidence="1 2">TBM-1</strain>
    </source>
</reference>
<protein>
    <submittedName>
        <fullName evidence="1">Uncharacterized protein</fullName>
    </submittedName>
</protein>
<accession>A0A7C9PEB7</accession>
<dbReference type="AlphaFoldDB" id="A0A7C9PEB7"/>
<sequence>MTLTKEQFLKDVADHRLQILHEDGVYRHLRFKRPGTVCMHFDIVTWPGFLAYSGDMGTFVFQRLHDMLEFFRPSERAAEDPFRWIDRSYWHEKLQGADRGEGAKEFDHERYLQVIKEWRIEKIRNVMRGHVGHRHYTKEQRRAFWDDVAESLLDDFLDTGEHACMQRAHDFRHNVYVGHRYDNTFGLKTGPVFQLEDFWEHNFHRWTNRFEWCCFALRWGVMTYDRAKATGQESGGQHG</sequence>
<comment type="caution">
    <text evidence="1">The sequence shown here is derived from an EMBL/GenBank/DDBJ whole genome shotgun (WGS) entry which is preliminary data.</text>
</comment>
<evidence type="ECO:0000313" key="1">
    <source>
        <dbReference type="EMBL" id="NDY89717.1"/>
    </source>
</evidence>
<dbReference type="Proteomes" id="UP000484255">
    <property type="component" value="Unassembled WGS sequence"/>
</dbReference>
<gene>
    <name evidence="1" type="ORF">G3A44_00755</name>
</gene>
<evidence type="ECO:0000313" key="2">
    <source>
        <dbReference type="Proteomes" id="UP000484255"/>
    </source>
</evidence>
<dbReference type="RefSeq" id="WP_163455571.1">
    <property type="nucleotide sequence ID" value="NZ_JAAGOH010000001.1"/>
</dbReference>